<dbReference type="AlphaFoldDB" id="R0M134"/>
<dbReference type="PROSITE" id="PS00028">
    <property type="entry name" value="ZINC_FINGER_C2H2_1"/>
    <property type="match status" value="1"/>
</dbReference>
<feature type="domain" description="C2H2-type" evidence="1">
    <location>
        <begin position="20"/>
        <end position="42"/>
    </location>
</feature>
<evidence type="ECO:0000313" key="2">
    <source>
        <dbReference type="EMBL" id="EOB11739.1"/>
    </source>
</evidence>
<sequence length="147" mass="17707">MTQILENKFLKTTNNGKLLCTKCNRDFFTPDEFNEHCKSKKHLKNEVKTKEKIKDYKILSLIYNENILGYSFRIKIKSKPKFRILNGIEQCVESYNDDYYLVLRCKDYETSGFRMKGVKEIYEELTQEMYCPEEETYTINLFYKPKI</sequence>
<dbReference type="EMBL" id="KB909824">
    <property type="protein sequence ID" value="EOB11739.1"/>
    <property type="molecule type" value="Genomic_DNA"/>
</dbReference>
<dbReference type="InterPro" id="IPR036236">
    <property type="entry name" value="Znf_C2H2_sf"/>
</dbReference>
<dbReference type="SUPFAM" id="SSF57667">
    <property type="entry name" value="beta-beta-alpha zinc fingers"/>
    <property type="match status" value="1"/>
</dbReference>
<name>R0M134_NOSB1</name>
<organism evidence="2 3">
    <name type="scientific">Nosema bombycis (strain CQ1 / CVCC 102059)</name>
    <name type="common">Microsporidian parasite</name>
    <name type="synonym">Pebrine of silkworm</name>
    <dbReference type="NCBI Taxonomy" id="578461"/>
    <lineage>
        <taxon>Eukaryota</taxon>
        <taxon>Fungi</taxon>
        <taxon>Fungi incertae sedis</taxon>
        <taxon>Microsporidia</taxon>
        <taxon>Nosematidae</taxon>
        <taxon>Nosema</taxon>
    </lineage>
</organism>
<accession>R0M134</accession>
<evidence type="ECO:0000313" key="3">
    <source>
        <dbReference type="Proteomes" id="UP000016927"/>
    </source>
</evidence>
<protein>
    <submittedName>
        <fullName evidence="2">Splicing factor 3a, subunit 2</fullName>
    </submittedName>
</protein>
<gene>
    <name evidence="2" type="ORF">NBO_917g0001</name>
</gene>
<keyword evidence="3" id="KW-1185">Reference proteome</keyword>
<dbReference type="HOGENOM" id="CLU_1768633_0_0_1"/>
<proteinExistence type="predicted"/>
<dbReference type="InterPro" id="IPR013087">
    <property type="entry name" value="Znf_C2H2_type"/>
</dbReference>
<reference evidence="2 3" key="1">
    <citation type="journal article" date="2013" name="BMC Genomics">
        <title>Comparative genomics of parasitic silkworm microsporidia reveal an association between genome expansion and host adaptation.</title>
        <authorList>
            <person name="Pan G."/>
            <person name="Xu J."/>
            <person name="Li T."/>
            <person name="Xia Q."/>
            <person name="Liu S.L."/>
            <person name="Zhang G."/>
            <person name="Li S."/>
            <person name="Li C."/>
            <person name="Liu H."/>
            <person name="Yang L."/>
            <person name="Liu T."/>
            <person name="Zhang X."/>
            <person name="Wu Z."/>
            <person name="Fan W."/>
            <person name="Dang X."/>
            <person name="Xiang H."/>
            <person name="Tao M."/>
            <person name="Li Y."/>
            <person name="Hu J."/>
            <person name="Li Z."/>
            <person name="Lin L."/>
            <person name="Luo J."/>
            <person name="Geng L."/>
            <person name="Wang L."/>
            <person name="Long M."/>
            <person name="Wan Y."/>
            <person name="He N."/>
            <person name="Zhang Z."/>
            <person name="Lu C."/>
            <person name="Keeling P.J."/>
            <person name="Wang J."/>
            <person name="Xiang Z."/>
            <person name="Zhou Z."/>
        </authorList>
    </citation>
    <scope>NUCLEOTIDE SEQUENCE [LARGE SCALE GENOMIC DNA]</scope>
    <source>
        <strain evidence="3">CQ1 / CVCC 102059</strain>
    </source>
</reference>
<dbReference type="Gene3D" id="3.30.160.60">
    <property type="entry name" value="Classic Zinc Finger"/>
    <property type="match status" value="1"/>
</dbReference>
<dbReference type="Proteomes" id="UP000016927">
    <property type="component" value="Unassembled WGS sequence"/>
</dbReference>
<evidence type="ECO:0000259" key="1">
    <source>
        <dbReference type="PROSITE" id="PS00028"/>
    </source>
</evidence>
<dbReference type="VEuPathDB" id="MicrosporidiaDB:NBO_917g0001"/>